<evidence type="ECO:0000313" key="7">
    <source>
        <dbReference type="EMBL" id="MBF5056076.1"/>
    </source>
</evidence>
<feature type="transmembrane region" description="Helical" evidence="6">
    <location>
        <begin position="130"/>
        <end position="150"/>
    </location>
</feature>
<feature type="transmembrane region" description="Helical" evidence="6">
    <location>
        <begin position="265"/>
        <end position="286"/>
    </location>
</feature>
<comment type="subcellular location">
    <subcellularLocation>
        <location evidence="1">Cell membrane</location>
        <topology evidence="1">Multi-pass membrane protein</topology>
    </subcellularLocation>
</comment>
<feature type="transmembrane region" description="Helical" evidence="6">
    <location>
        <begin position="401"/>
        <end position="419"/>
    </location>
</feature>
<feature type="transmembrane region" description="Helical" evidence="6">
    <location>
        <begin position="431"/>
        <end position="448"/>
    </location>
</feature>
<accession>A0ABS0ARH5</accession>
<feature type="transmembrane region" description="Helical" evidence="6">
    <location>
        <begin position="91"/>
        <end position="110"/>
    </location>
</feature>
<feature type="transmembrane region" description="Helical" evidence="6">
    <location>
        <begin position="378"/>
        <end position="395"/>
    </location>
</feature>
<organism evidence="7 8">
    <name type="scientific">Alloalcanivorax profundimaris</name>
    <dbReference type="NCBI Taxonomy" id="2735259"/>
    <lineage>
        <taxon>Bacteria</taxon>
        <taxon>Pseudomonadati</taxon>
        <taxon>Pseudomonadota</taxon>
        <taxon>Gammaproteobacteria</taxon>
        <taxon>Oceanospirillales</taxon>
        <taxon>Alcanivoracaceae</taxon>
        <taxon>Alloalcanivorax</taxon>
    </lineage>
</organism>
<feature type="transmembrane region" description="Helical" evidence="6">
    <location>
        <begin position="348"/>
        <end position="366"/>
    </location>
</feature>
<dbReference type="InterPro" id="IPR044550">
    <property type="entry name" value="WzxE"/>
</dbReference>
<evidence type="ECO:0000313" key="8">
    <source>
        <dbReference type="Proteomes" id="UP000662703"/>
    </source>
</evidence>
<name>A0ABS0ARH5_9GAMM</name>
<reference evidence="7 8" key="1">
    <citation type="submission" date="2012-09" db="EMBL/GenBank/DDBJ databases">
        <title>Genome Sequence of alkane-degrading Bacterium Alcanivorax sp. 521-1.</title>
        <authorList>
            <person name="Lai Q."/>
            <person name="Shao Z."/>
        </authorList>
    </citation>
    <scope>NUCLEOTIDE SEQUENCE [LARGE SCALE GENOMIC DNA]</scope>
    <source>
        <strain evidence="7 8">521-1</strain>
    </source>
</reference>
<feature type="transmembrane region" description="Helical" evidence="6">
    <location>
        <begin position="162"/>
        <end position="179"/>
    </location>
</feature>
<evidence type="ECO:0000256" key="2">
    <source>
        <dbReference type="ARBA" id="ARBA00022475"/>
    </source>
</evidence>
<gene>
    <name evidence="7" type="ORF">Y5W_01370</name>
</gene>
<feature type="transmembrane region" description="Helical" evidence="6">
    <location>
        <begin position="185"/>
        <end position="204"/>
    </location>
</feature>
<dbReference type="CDD" id="cd13125">
    <property type="entry name" value="MATE_like_10"/>
    <property type="match status" value="1"/>
</dbReference>
<dbReference type="PANTHER" id="PTHR30250:SF11">
    <property type="entry name" value="O-ANTIGEN TRANSPORTER-RELATED"/>
    <property type="match status" value="1"/>
</dbReference>
<keyword evidence="4 6" id="KW-1133">Transmembrane helix</keyword>
<dbReference type="Pfam" id="PF13440">
    <property type="entry name" value="Polysacc_synt_3"/>
    <property type="match status" value="1"/>
</dbReference>
<evidence type="ECO:0000256" key="3">
    <source>
        <dbReference type="ARBA" id="ARBA00022692"/>
    </source>
</evidence>
<keyword evidence="5 6" id="KW-0472">Membrane</keyword>
<dbReference type="EMBL" id="ARXX01000016">
    <property type="protein sequence ID" value="MBF5056076.1"/>
    <property type="molecule type" value="Genomic_DNA"/>
</dbReference>
<dbReference type="RefSeq" id="WP_194864648.1">
    <property type="nucleotide sequence ID" value="NZ_ARXX01000016.1"/>
</dbReference>
<feature type="transmembrane region" description="Helical" evidence="6">
    <location>
        <begin position="12"/>
        <end position="30"/>
    </location>
</feature>
<dbReference type="PANTHER" id="PTHR30250">
    <property type="entry name" value="PST FAMILY PREDICTED COLANIC ACID TRANSPORTER"/>
    <property type="match status" value="1"/>
</dbReference>
<dbReference type="InterPro" id="IPR050833">
    <property type="entry name" value="Poly_Biosynth_Transport"/>
</dbReference>
<sequence length="500" mass="53604">MNEKSSHRQILRSSAIIGGSSAINILISLLRVKIVAVLLGPAGIGLISLLQNLMTTGSQISALGLRNAGTRQIAEAAGSNEQEKIDTARRALFWGTLLLSAIGGCTLWLLRDVLAEQVLNDASLAPTVGWLGIGVALSVASGSQSALLTGMRRIGDIARSQITSAFLSTLLGVGAIGWLGEKGLVLYILSVPFIGFIVGHVFVARLPGVKTPRSSLPALAGQWKMMLRLGFAFMLAGLAGTLGQLAVRTLVQRDLGAESLGYFQAAWAISMTYLGFVLGAMGTDYYPRLTAAIHNREKAIRLVNEQTEVALLLAGPVLLAMLGLAPWVIKLLYSTEFAPATSILRWQLLGDVLKVISWPMGFVIIAMGKGTLFMTKEAAVMAVFVLITWLLLPYVQLEATGMAFFIMYVVNVPVLLVLARMLIGFRWQRHIKWEAAGLFACAVIVAAAGHYHDVAGVAMGLVFALIVGVRSLVKLAKMSELAGPAGKLADLFQRQLRRFK</sequence>
<keyword evidence="2" id="KW-1003">Cell membrane</keyword>
<keyword evidence="8" id="KW-1185">Reference proteome</keyword>
<comment type="caution">
    <text evidence="7">The sequence shown here is derived from an EMBL/GenBank/DDBJ whole genome shotgun (WGS) entry which is preliminary data.</text>
</comment>
<keyword evidence="3 6" id="KW-0812">Transmembrane</keyword>
<evidence type="ECO:0000256" key="1">
    <source>
        <dbReference type="ARBA" id="ARBA00004651"/>
    </source>
</evidence>
<proteinExistence type="predicted"/>
<protein>
    <submittedName>
        <fullName evidence="7">Polysaccharide biosynthesis protein</fullName>
    </submittedName>
</protein>
<feature type="transmembrane region" description="Helical" evidence="6">
    <location>
        <begin position="454"/>
        <end position="473"/>
    </location>
</feature>
<feature type="transmembrane region" description="Helical" evidence="6">
    <location>
        <begin position="307"/>
        <end position="328"/>
    </location>
</feature>
<dbReference type="Proteomes" id="UP000662703">
    <property type="component" value="Unassembled WGS sequence"/>
</dbReference>
<feature type="transmembrane region" description="Helical" evidence="6">
    <location>
        <begin position="36"/>
        <end position="54"/>
    </location>
</feature>
<feature type="transmembrane region" description="Helical" evidence="6">
    <location>
        <begin position="225"/>
        <end position="245"/>
    </location>
</feature>
<evidence type="ECO:0000256" key="6">
    <source>
        <dbReference type="SAM" id="Phobius"/>
    </source>
</evidence>
<evidence type="ECO:0000256" key="4">
    <source>
        <dbReference type="ARBA" id="ARBA00022989"/>
    </source>
</evidence>
<evidence type="ECO:0000256" key="5">
    <source>
        <dbReference type="ARBA" id="ARBA00023136"/>
    </source>
</evidence>